<proteinExistence type="predicted"/>
<dbReference type="AlphaFoldDB" id="A0A1H5SDK7"/>
<name>A0A1H5SDK7_XYLRU</name>
<gene>
    <name evidence="1" type="ORF">SAMN05216354_0607</name>
</gene>
<dbReference type="EMBL" id="FNUV01000001">
    <property type="protein sequence ID" value="SEF47931.1"/>
    <property type="molecule type" value="Genomic_DNA"/>
</dbReference>
<organism evidence="1 2">
    <name type="scientific">Xylanibacter ruminicola</name>
    <name type="common">Prevotella ruminicola</name>
    <dbReference type="NCBI Taxonomy" id="839"/>
    <lineage>
        <taxon>Bacteria</taxon>
        <taxon>Pseudomonadati</taxon>
        <taxon>Bacteroidota</taxon>
        <taxon>Bacteroidia</taxon>
        <taxon>Bacteroidales</taxon>
        <taxon>Prevotellaceae</taxon>
        <taxon>Xylanibacter</taxon>
    </lineage>
</organism>
<accession>A0A1H5SDK7</accession>
<evidence type="ECO:0000313" key="2">
    <source>
        <dbReference type="Proteomes" id="UP000236735"/>
    </source>
</evidence>
<reference evidence="1 2" key="1">
    <citation type="submission" date="2016-10" db="EMBL/GenBank/DDBJ databases">
        <authorList>
            <person name="de Groot N.N."/>
        </authorList>
    </citation>
    <scope>NUCLEOTIDE SEQUENCE [LARGE SCALE GENOMIC DNA]</scope>
    <source>
        <strain evidence="1 2">AR32</strain>
    </source>
</reference>
<evidence type="ECO:0000313" key="1">
    <source>
        <dbReference type="EMBL" id="SEF47931.1"/>
    </source>
</evidence>
<protein>
    <submittedName>
        <fullName evidence="1">Uncharacterized protein</fullName>
    </submittedName>
</protein>
<dbReference type="Proteomes" id="UP000236735">
    <property type="component" value="Unassembled WGS sequence"/>
</dbReference>
<sequence length="72" mass="7917">MRRYKRETGKDADSIVGASDLAVFIWCCCVSTCNADGIEFGVSLDDFCDRLDMSAAEAFSKAITPDEKKTIK</sequence>